<sequence length="317" mass="35597">MATISKRQLDETLAAFETTVSGADATVKLKDDKLFERLKTFKETTWFAKSDDLSAPVCARYGWINRGLETLYCPTCENTLVCEIPAEASPEEVLAKSKEYRDNLLTAHGESCPWAIHHLDDTAYRLPLSSPAHTIQAFRNRYKALSQHPPSIPKIVFNESQAGRSVNVDLLHQNLHVDGDESEELTRSCILLALFGWEFPNEQATDFLQCRLCARIVGLWNYDHIVTLTDADSADRRKRIKVAQDISVELPSHFDVLWEHRSYCPWICTPPGSGQQKLGWIATLDTVLSAGKPNRLLAHMPPPIPKVTRTTTALESA</sequence>
<dbReference type="RefSeq" id="XP_016609900.1">
    <property type="nucleotide sequence ID" value="XM_016751912.1"/>
</dbReference>
<evidence type="ECO:0000256" key="5">
    <source>
        <dbReference type="ARBA" id="ARBA00023242"/>
    </source>
</evidence>
<comment type="subcellular location">
    <subcellularLocation>
        <location evidence="1">Nucleus</location>
    </subcellularLocation>
</comment>
<keyword evidence="9" id="KW-1185">Reference proteome</keyword>
<keyword evidence="3" id="KW-0863">Zinc-finger</keyword>
<protein>
    <recommendedName>
        <fullName evidence="10">C3HC-type domain-containing protein</fullName>
    </recommendedName>
</protein>
<feature type="domain" description="NuBaID C-terminal" evidence="7">
    <location>
        <begin position="190"/>
        <end position="274"/>
    </location>
</feature>
<dbReference type="Pfam" id="PF08600">
    <property type="entry name" value="NuBaID_C"/>
    <property type="match status" value="1"/>
</dbReference>
<dbReference type="Pfam" id="PF07967">
    <property type="entry name" value="zf-C3HC"/>
    <property type="match status" value="1"/>
</dbReference>
<accession>A0A0L0HK72</accession>
<dbReference type="eggNOG" id="KOG4765">
    <property type="taxonomic scope" value="Eukaryota"/>
</dbReference>
<organism evidence="8 9">
    <name type="scientific">Spizellomyces punctatus (strain DAOM BR117)</name>
    <dbReference type="NCBI Taxonomy" id="645134"/>
    <lineage>
        <taxon>Eukaryota</taxon>
        <taxon>Fungi</taxon>
        <taxon>Fungi incertae sedis</taxon>
        <taxon>Chytridiomycota</taxon>
        <taxon>Chytridiomycota incertae sedis</taxon>
        <taxon>Chytridiomycetes</taxon>
        <taxon>Spizellomycetales</taxon>
        <taxon>Spizellomycetaceae</taxon>
        <taxon>Spizellomyces</taxon>
    </lineage>
</organism>
<evidence type="ECO:0000259" key="7">
    <source>
        <dbReference type="Pfam" id="PF08600"/>
    </source>
</evidence>
<dbReference type="GeneID" id="27687156"/>
<keyword evidence="2" id="KW-0479">Metal-binding</keyword>
<keyword evidence="5" id="KW-0539">Nucleus</keyword>
<dbReference type="EMBL" id="KQ257454">
    <property type="protein sequence ID" value="KND01861.1"/>
    <property type="molecule type" value="Genomic_DNA"/>
</dbReference>
<dbReference type="GO" id="GO:0005634">
    <property type="term" value="C:nucleus"/>
    <property type="evidence" value="ECO:0007669"/>
    <property type="project" value="UniProtKB-SubCell"/>
</dbReference>
<dbReference type="VEuPathDB" id="FungiDB:SPPG_03651"/>
<evidence type="ECO:0000256" key="4">
    <source>
        <dbReference type="ARBA" id="ARBA00022833"/>
    </source>
</evidence>
<evidence type="ECO:0000256" key="2">
    <source>
        <dbReference type="ARBA" id="ARBA00022723"/>
    </source>
</evidence>
<proteinExistence type="predicted"/>
<dbReference type="InterPro" id="IPR012935">
    <property type="entry name" value="NuBaID_N"/>
</dbReference>
<evidence type="ECO:0000256" key="1">
    <source>
        <dbReference type="ARBA" id="ARBA00004123"/>
    </source>
</evidence>
<evidence type="ECO:0008006" key="10">
    <source>
        <dbReference type="Google" id="ProtNLM"/>
    </source>
</evidence>
<evidence type="ECO:0000313" key="8">
    <source>
        <dbReference type="EMBL" id="KND01861.1"/>
    </source>
</evidence>
<evidence type="ECO:0000259" key="6">
    <source>
        <dbReference type="Pfam" id="PF07967"/>
    </source>
</evidence>
<name>A0A0L0HK72_SPIPD</name>
<dbReference type="InParanoid" id="A0A0L0HK72"/>
<evidence type="ECO:0000256" key="3">
    <source>
        <dbReference type="ARBA" id="ARBA00022771"/>
    </source>
</evidence>
<dbReference type="AlphaFoldDB" id="A0A0L0HK72"/>
<dbReference type="OrthoDB" id="2100628at2759"/>
<dbReference type="InterPro" id="IPR013909">
    <property type="entry name" value="NuBaID_C"/>
</dbReference>
<reference evidence="8 9" key="1">
    <citation type="submission" date="2009-08" db="EMBL/GenBank/DDBJ databases">
        <title>The Genome Sequence of Spizellomyces punctatus strain DAOM BR117.</title>
        <authorList>
            <consortium name="The Broad Institute Genome Sequencing Platform"/>
            <person name="Russ C."/>
            <person name="Cuomo C."/>
            <person name="Shea T."/>
            <person name="Young S.K."/>
            <person name="Zeng Q."/>
            <person name="Koehrsen M."/>
            <person name="Haas B."/>
            <person name="Borodovsky M."/>
            <person name="Guigo R."/>
            <person name="Alvarado L."/>
            <person name="Berlin A."/>
            <person name="Bochicchio J."/>
            <person name="Borenstein D."/>
            <person name="Chapman S."/>
            <person name="Chen Z."/>
            <person name="Engels R."/>
            <person name="Freedman E."/>
            <person name="Gellesch M."/>
            <person name="Goldberg J."/>
            <person name="Griggs A."/>
            <person name="Gujja S."/>
            <person name="Heiman D."/>
            <person name="Hepburn T."/>
            <person name="Howarth C."/>
            <person name="Jen D."/>
            <person name="Larson L."/>
            <person name="Lewis B."/>
            <person name="Mehta T."/>
            <person name="Park D."/>
            <person name="Pearson M."/>
            <person name="Roberts A."/>
            <person name="Saif S."/>
            <person name="Shenoy N."/>
            <person name="Sisk P."/>
            <person name="Stolte C."/>
            <person name="Sykes S."/>
            <person name="Thomson T."/>
            <person name="Walk T."/>
            <person name="White J."/>
            <person name="Yandava C."/>
            <person name="Burger G."/>
            <person name="Gray M.W."/>
            <person name="Holland P.W.H."/>
            <person name="King N."/>
            <person name="Lang F.B.F."/>
            <person name="Roger A.J."/>
            <person name="Ruiz-Trillo I."/>
            <person name="Lander E."/>
            <person name="Nusbaum C."/>
        </authorList>
    </citation>
    <scope>NUCLEOTIDE SEQUENCE [LARGE SCALE GENOMIC DNA]</scope>
    <source>
        <strain evidence="8 9">DAOM BR117</strain>
    </source>
</reference>
<keyword evidence="4" id="KW-0862">Zinc</keyword>
<dbReference type="PANTHER" id="PTHR15835">
    <property type="entry name" value="NUCLEAR-INTERACTING PARTNER OF ALK"/>
    <property type="match status" value="1"/>
</dbReference>
<dbReference type="Proteomes" id="UP000053201">
    <property type="component" value="Unassembled WGS sequence"/>
</dbReference>
<dbReference type="OMA" id="WKQYAQA"/>
<evidence type="ECO:0000313" key="9">
    <source>
        <dbReference type="Proteomes" id="UP000053201"/>
    </source>
</evidence>
<gene>
    <name evidence="8" type="ORF">SPPG_03651</name>
</gene>
<dbReference type="STRING" id="645134.A0A0L0HK72"/>
<feature type="domain" description="C3HC-type" evidence="6">
    <location>
        <begin position="31"/>
        <end position="153"/>
    </location>
</feature>
<dbReference type="GO" id="GO:0008270">
    <property type="term" value="F:zinc ion binding"/>
    <property type="evidence" value="ECO:0007669"/>
    <property type="project" value="UniProtKB-KW"/>
</dbReference>
<dbReference type="PANTHER" id="PTHR15835:SF6">
    <property type="entry name" value="ZINC FINGER C3HC-TYPE PROTEIN 1"/>
    <property type="match status" value="1"/>
</dbReference>